<gene>
    <name evidence="2" type="ORF">F1188_01745</name>
</gene>
<sequence>MRHISMKLTGIVLVSGLCAAGIAMTAPAFADNEGDNDGDIVTFQLENDTFANTDRNYTNGIAVGFSPAMRKTPWANDLAAFLPMMSPHGRERVVFSLGQTMYTPTDITIRQEQPDEHPWGGFLFGSAELISEGEGHLDQMSLTLGVVGPASQAGDTQAFVHDILDVAEPQGWDNQIHDEPVVNLAYQRSWPGFLKASALGLEADVTPHAGGAFGNAFIHANAGTMVRFGQGLKVDAGPPLIGPSRPGTPVFDTGVGSGWYLFAGLDARAVARDIFLDGNTFRDSASVDKKPFVGEAHAGAVVYFNDFRIAYTHVFQTKQFDTQNGLGSHGALSIAVNF</sequence>
<comment type="caution">
    <text evidence="2">The sequence shown here is derived from an EMBL/GenBank/DDBJ whole genome shotgun (WGS) entry which is preliminary data.</text>
</comment>
<evidence type="ECO:0000313" key="3">
    <source>
        <dbReference type="Proteomes" id="UP000324065"/>
    </source>
</evidence>
<dbReference type="Proteomes" id="UP000324065">
    <property type="component" value="Unassembled WGS sequence"/>
</dbReference>
<dbReference type="InterPro" id="IPR037107">
    <property type="entry name" value="Put_OMP_sf"/>
</dbReference>
<name>A0A5M6IGV0_9PROT</name>
<organism evidence="2 3">
    <name type="scientific">Roseospira marina</name>
    <dbReference type="NCBI Taxonomy" id="140057"/>
    <lineage>
        <taxon>Bacteria</taxon>
        <taxon>Pseudomonadati</taxon>
        <taxon>Pseudomonadota</taxon>
        <taxon>Alphaproteobacteria</taxon>
        <taxon>Rhodospirillales</taxon>
        <taxon>Rhodospirillaceae</taxon>
        <taxon>Roseospira</taxon>
    </lineage>
</organism>
<dbReference type="Pfam" id="PF09982">
    <property type="entry name" value="LpxR"/>
    <property type="match status" value="1"/>
</dbReference>
<evidence type="ECO:0000256" key="1">
    <source>
        <dbReference type="SAM" id="SignalP"/>
    </source>
</evidence>
<accession>A0A5M6IGV0</accession>
<keyword evidence="3" id="KW-1185">Reference proteome</keyword>
<dbReference type="OrthoDB" id="9776275at2"/>
<proteinExistence type="predicted"/>
<dbReference type="InterPro" id="IPR018707">
    <property type="entry name" value="LpxR"/>
</dbReference>
<dbReference type="EMBL" id="VWPJ01000001">
    <property type="protein sequence ID" value="KAA5607513.1"/>
    <property type="molecule type" value="Genomic_DNA"/>
</dbReference>
<dbReference type="AlphaFoldDB" id="A0A5M6IGV0"/>
<feature type="signal peptide" evidence="1">
    <location>
        <begin position="1"/>
        <end position="30"/>
    </location>
</feature>
<feature type="chain" id="PRO_5024406798" evidence="1">
    <location>
        <begin position="31"/>
        <end position="338"/>
    </location>
</feature>
<dbReference type="Gene3D" id="2.40.128.140">
    <property type="entry name" value="Outer membrane protein"/>
    <property type="match status" value="1"/>
</dbReference>
<protein>
    <submittedName>
        <fullName evidence="2">Lipid A deacylase LpxR family protein</fullName>
    </submittedName>
</protein>
<reference evidence="2 3" key="1">
    <citation type="submission" date="2019-09" db="EMBL/GenBank/DDBJ databases">
        <title>Genome sequence of Roseospira marina, one of the more divergent members of the non-sulfur purple photosynthetic bacterial family, the Rhodospirillaceae.</title>
        <authorList>
            <person name="Meyer T."/>
            <person name="Kyndt J."/>
        </authorList>
    </citation>
    <scope>NUCLEOTIDE SEQUENCE [LARGE SCALE GENOMIC DNA]</scope>
    <source>
        <strain evidence="2 3">DSM 15113</strain>
    </source>
</reference>
<evidence type="ECO:0000313" key="2">
    <source>
        <dbReference type="EMBL" id="KAA5607513.1"/>
    </source>
</evidence>
<keyword evidence="1" id="KW-0732">Signal</keyword>